<name>A0A6A6IZL5_9PLEO</name>
<accession>A0A6A6IZL5</accession>
<dbReference type="GeneID" id="54585118"/>
<reference evidence="1" key="1">
    <citation type="journal article" date="2020" name="Stud. Mycol.">
        <title>101 Dothideomycetes genomes: a test case for predicting lifestyles and emergence of pathogens.</title>
        <authorList>
            <person name="Haridas S."/>
            <person name="Albert R."/>
            <person name="Binder M."/>
            <person name="Bloem J."/>
            <person name="Labutti K."/>
            <person name="Salamov A."/>
            <person name="Andreopoulos B."/>
            <person name="Baker S."/>
            <person name="Barry K."/>
            <person name="Bills G."/>
            <person name="Bluhm B."/>
            <person name="Cannon C."/>
            <person name="Castanera R."/>
            <person name="Culley D."/>
            <person name="Daum C."/>
            <person name="Ezra D."/>
            <person name="Gonzalez J."/>
            <person name="Henrissat B."/>
            <person name="Kuo A."/>
            <person name="Liang C."/>
            <person name="Lipzen A."/>
            <person name="Lutzoni F."/>
            <person name="Magnuson J."/>
            <person name="Mondo S."/>
            <person name="Nolan M."/>
            <person name="Ohm R."/>
            <person name="Pangilinan J."/>
            <person name="Park H.-J."/>
            <person name="Ramirez L."/>
            <person name="Alfaro M."/>
            <person name="Sun H."/>
            <person name="Tritt A."/>
            <person name="Yoshinaga Y."/>
            <person name="Zwiers L.-H."/>
            <person name="Turgeon B."/>
            <person name="Goodwin S."/>
            <person name="Spatafora J."/>
            <person name="Crous P."/>
            <person name="Grigoriev I."/>
        </authorList>
    </citation>
    <scope>NUCLEOTIDE SEQUENCE</scope>
    <source>
        <strain evidence="1">CBS 122368</strain>
    </source>
</reference>
<evidence type="ECO:0008006" key="3">
    <source>
        <dbReference type="Google" id="ProtNLM"/>
    </source>
</evidence>
<dbReference type="AlphaFoldDB" id="A0A6A6IZL5"/>
<evidence type="ECO:0000313" key="2">
    <source>
        <dbReference type="Proteomes" id="UP000800094"/>
    </source>
</evidence>
<gene>
    <name evidence="1" type="ORF">BU26DRAFT_545497</name>
</gene>
<dbReference type="EMBL" id="ML987189">
    <property type="protein sequence ID" value="KAF2256051.1"/>
    <property type="molecule type" value="Genomic_DNA"/>
</dbReference>
<evidence type="ECO:0000313" key="1">
    <source>
        <dbReference type="EMBL" id="KAF2256051.1"/>
    </source>
</evidence>
<keyword evidence="2" id="KW-1185">Reference proteome</keyword>
<dbReference type="OrthoDB" id="5397557at2759"/>
<sequence length="439" mass="50538">MALVGLLKNRTPSLVALQNSVEDVNTPLKRSPPLSPSMVRVLCAIHTGPWTRPLNWDLHVTHDGEPCVPFFLYVQPTPTPTRTSCSQFQKFRDFPAELQLHVVSFCDGPTLFQLMRVSSATRTLAKPLFWSCPDACFLAYAEQVEVCFDGAKYIWHDWEAGLRTGAAVMRPQRAEDLVRDFWRTVQHRFPRATRVTVRESWLRKATDPPPDEFRILIQQCPASISASASILQQGVDYQLERSLWRLAPGDTTGTIGGWERIDPSRTRQSILPPPKEFRGPVGAFERIHYHFYHHAFRKWAVRLLLIEARERHHFDGRHESFHCFDPNCEVRLQQPGEWTLHAINSGHDSKGEGPIPPEQYKASFDQLKKQLKCMEQQDVHGPMEKMRQAWGDEGSEERHNAERAFLHQLENDPLYAHGKPAKETSTWFLYERAMDPDNC</sequence>
<proteinExistence type="predicted"/>
<dbReference type="Proteomes" id="UP000800094">
    <property type="component" value="Unassembled WGS sequence"/>
</dbReference>
<protein>
    <recommendedName>
        <fullName evidence="3">F-box domain-containing protein</fullName>
    </recommendedName>
</protein>
<organism evidence="1 2">
    <name type="scientific">Trematosphaeria pertusa</name>
    <dbReference type="NCBI Taxonomy" id="390896"/>
    <lineage>
        <taxon>Eukaryota</taxon>
        <taxon>Fungi</taxon>
        <taxon>Dikarya</taxon>
        <taxon>Ascomycota</taxon>
        <taxon>Pezizomycotina</taxon>
        <taxon>Dothideomycetes</taxon>
        <taxon>Pleosporomycetidae</taxon>
        <taxon>Pleosporales</taxon>
        <taxon>Massarineae</taxon>
        <taxon>Trematosphaeriaceae</taxon>
        <taxon>Trematosphaeria</taxon>
    </lineage>
</organism>
<dbReference type="RefSeq" id="XP_033691055.1">
    <property type="nucleotide sequence ID" value="XM_033831788.1"/>
</dbReference>